<keyword evidence="2" id="KW-0862">Zinc</keyword>
<dbReference type="CDD" id="cd16787">
    <property type="entry name" value="mRING-HC-C3HC5_CGRF1"/>
    <property type="match status" value="1"/>
</dbReference>
<feature type="transmembrane region" description="Helical" evidence="5">
    <location>
        <begin position="20"/>
        <end position="38"/>
    </location>
</feature>
<keyword evidence="5" id="KW-0472">Membrane</keyword>
<sequence length="381" mass="42483">MGEATLGDELLNYLSEFPSEIISVTGIILCVVIFYFYIQRLDIQFAADISHQDDRAPIYETKVMTSTLPFTVKFAEESSAPASLKDGVELTVQTGVPCFLQGFWVVDCTAFSEMLRSTRTERTRDLEEKLQDISCSSSNKYFLNADTSKSIHLKISDDIRGDKAGSGSETDLDLGPTPRSKYPLVILVSLHDEDYETWSHNVSIHTMLWVVHLPDSIITKPLHIISQMLITSQGLVCDVQKMYMAADETSLSEETGSLPEVQTPGDDDNSRPCNEHQVPPASHGGDCPSDGGLDFSRRCIVCQNAPITRVIIPCRHACVCEMCLGVLNACPMCRGVISSHFRLDCTGNREDDSDEIEDGESDWKTRLWNMNETLNAWFGFR</sequence>
<dbReference type="InterPro" id="IPR013083">
    <property type="entry name" value="Znf_RING/FYVE/PHD"/>
</dbReference>
<evidence type="ECO:0000256" key="4">
    <source>
        <dbReference type="SAM" id="MobiDB-lite"/>
    </source>
</evidence>
<reference evidence="7" key="2">
    <citation type="submission" date="2021-01" db="UniProtKB">
        <authorList>
            <consortium name="EnsemblMetazoa"/>
        </authorList>
    </citation>
    <scope>IDENTIFICATION</scope>
</reference>
<dbReference type="RefSeq" id="XP_011665391.1">
    <property type="nucleotide sequence ID" value="XM_011667089.2"/>
</dbReference>
<evidence type="ECO:0000256" key="3">
    <source>
        <dbReference type="PROSITE-ProRule" id="PRU00175"/>
    </source>
</evidence>
<proteinExistence type="predicted"/>
<dbReference type="EnsemblMetazoa" id="XM_011667089">
    <property type="protein sequence ID" value="XP_011665391"/>
    <property type="gene ID" value="LOC100893200"/>
</dbReference>
<dbReference type="PANTHER" id="PTHR15379:SF2">
    <property type="entry name" value="CELL GROWTH REGULATOR WITH RING FINGER DOMAIN PROTEIN 1"/>
    <property type="match status" value="1"/>
</dbReference>
<name>A0A7M7HDL9_STRPU</name>
<keyword evidence="5" id="KW-1133">Transmembrane helix</keyword>
<evidence type="ECO:0000256" key="1">
    <source>
        <dbReference type="ARBA" id="ARBA00022771"/>
    </source>
</evidence>
<dbReference type="KEGG" id="spu:100893200"/>
<dbReference type="GeneID" id="100893200"/>
<protein>
    <recommendedName>
        <fullName evidence="6">RING-type domain-containing protein</fullName>
    </recommendedName>
</protein>
<evidence type="ECO:0000256" key="2">
    <source>
        <dbReference type="ARBA" id="ARBA00022833"/>
    </source>
</evidence>
<dbReference type="PANTHER" id="PTHR15379">
    <property type="entry name" value="CELL GROWTH REGULATOR WITH RING FINGER DOMAIN PROTEIN 1"/>
    <property type="match status" value="1"/>
</dbReference>
<dbReference type="Proteomes" id="UP000007110">
    <property type="component" value="Unassembled WGS sequence"/>
</dbReference>
<dbReference type="InParanoid" id="A0A7M7HDL9"/>
<evidence type="ECO:0000256" key="5">
    <source>
        <dbReference type="SAM" id="Phobius"/>
    </source>
</evidence>
<dbReference type="OMA" id="MIHIPDR"/>
<evidence type="ECO:0000259" key="6">
    <source>
        <dbReference type="PROSITE" id="PS50089"/>
    </source>
</evidence>
<dbReference type="GO" id="GO:0030308">
    <property type="term" value="P:negative regulation of cell growth"/>
    <property type="evidence" value="ECO:0000318"/>
    <property type="project" value="GO_Central"/>
</dbReference>
<dbReference type="PROSITE" id="PS50089">
    <property type="entry name" value="ZF_RING_2"/>
    <property type="match status" value="1"/>
</dbReference>
<accession>A0A7M7HDL9</accession>
<dbReference type="OrthoDB" id="10251219at2759"/>
<dbReference type="InterPro" id="IPR042496">
    <property type="entry name" value="CGRF1"/>
</dbReference>
<dbReference type="GO" id="GO:0008270">
    <property type="term" value="F:zinc ion binding"/>
    <property type="evidence" value="ECO:0007669"/>
    <property type="project" value="UniProtKB-KW"/>
</dbReference>
<keyword evidence="8" id="KW-1185">Reference proteome</keyword>
<dbReference type="InterPro" id="IPR001841">
    <property type="entry name" value="Znf_RING"/>
</dbReference>
<dbReference type="SUPFAM" id="SSF57850">
    <property type="entry name" value="RING/U-box"/>
    <property type="match status" value="1"/>
</dbReference>
<feature type="domain" description="RING-type" evidence="6">
    <location>
        <begin position="299"/>
        <end position="334"/>
    </location>
</feature>
<dbReference type="Pfam" id="PF13920">
    <property type="entry name" value="zf-C3HC4_3"/>
    <property type="match status" value="1"/>
</dbReference>
<organism evidence="7 8">
    <name type="scientific">Strongylocentrotus purpuratus</name>
    <name type="common">Purple sea urchin</name>
    <dbReference type="NCBI Taxonomy" id="7668"/>
    <lineage>
        <taxon>Eukaryota</taxon>
        <taxon>Metazoa</taxon>
        <taxon>Echinodermata</taxon>
        <taxon>Eleutherozoa</taxon>
        <taxon>Echinozoa</taxon>
        <taxon>Echinoidea</taxon>
        <taxon>Euechinoidea</taxon>
        <taxon>Echinacea</taxon>
        <taxon>Camarodonta</taxon>
        <taxon>Echinidea</taxon>
        <taxon>Strongylocentrotidae</taxon>
        <taxon>Strongylocentrotus</taxon>
    </lineage>
</organism>
<keyword evidence="1 3" id="KW-0479">Metal-binding</keyword>
<reference evidence="8" key="1">
    <citation type="submission" date="2015-02" db="EMBL/GenBank/DDBJ databases">
        <title>Genome sequencing for Strongylocentrotus purpuratus.</title>
        <authorList>
            <person name="Murali S."/>
            <person name="Liu Y."/>
            <person name="Vee V."/>
            <person name="English A."/>
            <person name="Wang M."/>
            <person name="Skinner E."/>
            <person name="Han Y."/>
            <person name="Muzny D.M."/>
            <person name="Worley K.C."/>
            <person name="Gibbs R.A."/>
        </authorList>
    </citation>
    <scope>NUCLEOTIDE SEQUENCE</scope>
</reference>
<evidence type="ECO:0000313" key="7">
    <source>
        <dbReference type="EnsemblMetazoa" id="XP_011665391"/>
    </source>
</evidence>
<keyword evidence="5" id="KW-0812">Transmembrane</keyword>
<evidence type="ECO:0000313" key="8">
    <source>
        <dbReference type="Proteomes" id="UP000007110"/>
    </source>
</evidence>
<dbReference type="AlphaFoldDB" id="A0A7M7HDL9"/>
<dbReference type="Gene3D" id="3.30.40.10">
    <property type="entry name" value="Zinc/RING finger domain, C3HC4 (zinc finger)"/>
    <property type="match status" value="1"/>
</dbReference>
<keyword evidence="1 3" id="KW-0863">Zinc-finger</keyword>
<feature type="region of interest" description="Disordered" evidence="4">
    <location>
        <begin position="249"/>
        <end position="286"/>
    </location>
</feature>